<organism evidence="1 2">
    <name type="scientific">Meloidogyne enterolobii</name>
    <name type="common">Root-knot nematode worm</name>
    <name type="synonym">Meloidogyne mayaguensis</name>
    <dbReference type="NCBI Taxonomy" id="390850"/>
    <lineage>
        <taxon>Eukaryota</taxon>
        <taxon>Metazoa</taxon>
        <taxon>Ecdysozoa</taxon>
        <taxon>Nematoda</taxon>
        <taxon>Chromadorea</taxon>
        <taxon>Rhabditida</taxon>
        <taxon>Tylenchina</taxon>
        <taxon>Tylenchomorpha</taxon>
        <taxon>Tylenchoidea</taxon>
        <taxon>Meloidogynidae</taxon>
        <taxon>Meloidogyninae</taxon>
        <taxon>Meloidogyne</taxon>
    </lineage>
</organism>
<sequence length="79" mass="9897">MQVFYESDVMFEYNNSRFTRYQVVMSLQEAESEEYIIYPATFYPFQGIETNGNEYFKFILYLYYRHNERNYFIILYLNK</sequence>
<reference evidence="1 2" key="1">
    <citation type="submission" date="2020-08" db="EMBL/GenBank/DDBJ databases">
        <authorList>
            <person name="Koutsovoulos G."/>
            <person name="Danchin GJ E."/>
        </authorList>
    </citation>
    <scope>NUCLEOTIDE SEQUENCE [LARGE SCALE GENOMIC DNA]</scope>
</reference>
<name>A0A6V7U1H2_MELEN</name>
<dbReference type="AlphaFoldDB" id="A0A6V7U1H2"/>
<evidence type="ECO:0000313" key="1">
    <source>
        <dbReference type="EMBL" id="CAD2142387.1"/>
    </source>
</evidence>
<dbReference type="Proteomes" id="UP000580250">
    <property type="component" value="Unassembled WGS sequence"/>
</dbReference>
<gene>
    <name evidence="1" type="ORF">MENT_LOCUS7193</name>
</gene>
<protein>
    <submittedName>
        <fullName evidence="1">Uncharacterized protein</fullName>
    </submittedName>
</protein>
<evidence type="ECO:0000313" key="2">
    <source>
        <dbReference type="Proteomes" id="UP000580250"/>
    </source>
</evidence>
<dbReference type="EMBL" id="CAJEWN010000029">
    <property type="protein sequence ID" value="CAD2142387.1"/>
    <property type="molecule type" value="Genomic_DNA"/>
</dbReference>
<comment type="caution">
    <text evidence="1">The sequence shown here is derived from an EMBL/GenBank/DDBJ whole genome shotgun (WGS) entry which is preliminary data.</text>
</comment>
<accession>A0A6V7U1H2</accession>
<proteinExistence type="predicted"/>